<accession>A0A1E3W1W6</accession>
<keyword evidence="5" id="KW-0997">Cell inner membrane</keyword>
<sequence>MAEELLHPMVPIISDLDDAVDEMQTELLVSTDKPIRKRLHGIRQEAIALRRYLAPQRDAMSRLQTEPMTWLNDLDRAYLRETADRTLRFVEDLDSIRERAAIAQDELNNRVNDQMNRTMYLLTVVATLLLPASLLTGLLGINVGGVPGVESDWAFLAVAILIPGLALLEFLFLRWMKWI</sequence>
<dbReference type="EMBL" id="LPWF01000016">
    <property type="protein sequence ID" value="ODR99743.1"/>
    <property type="molecule type" value="Genomic_DNA"/>
</dbReference>
<keyword evidence="3" id="KW-0813">Transport</keyword>
<dbReference type="Gene3D" id="1.20.58.340">
    <property type="entry name" value="Magnesium transport protein CorA, transmembrane region"/>
    <property type="match status" value="2"/>
</dbReference>
<evidence type="ECO:0000256" key="11">
    <source>
        <dbReference type="SAM" id="Phobius"/>
    </source>
</evidence>
<evidence type="ECO:0000256" key="7">
    <source>
        <dbReference type="ARBA" id="ARBA00022833"/>
    </source>
</evidence>
<dbReference type="GO" id="GO:0000287">
    <property type="term" value="F:magnesium ion binding"/>
    <property type="evidence" value="ECO:0007669"/>
    <property type="project" value="TreeGrafter"/>
</dbReference>
<feature type="transmembrane region" description="Helical" evidence="11">
    <location>
        <begin position="153"/>
        <end position="173"/>
    </location>
</feature>
<dbReference type="AlphaFoldDB" id="A0A1E3W1W6"/>
<reference evidence="12 13" key="1">
    <citation type="journal article" date="2016" name="Environ. Microbiol.">
        <title>New Methyloceanibacter diversity from North Sea sediments includes methanotroph containing solely the soluble methane monooxygenase.</title>
        <authorList>
            <person name="Vekeman B."/>
            <person name="Kerckhof F.M."/>
            <person name="Cremers G."/>
            <person name="de Vos P."/>
            <person name="Vandamme P."/>
            <person name="Boon N."/>
            <person name="Op den Camp H.J."/>
            <person name="Heylen K."/>
        </authorList>
    </citation>
    <scope>NUCLEOTIDE SEQUENCE [LARGE SCALE GENOMIC DNA]</scope>
    <source>
        <strain evidence="12 13">R-67175</strain>
    </source>
</reference>
<dbReference type="STRING" id="1774969.AUC69_09060"/>
<dbReference type="Pfam" id="PF01544">
    <property type="entry name" value="CorA"/>
    <property type="match status" value="1"/>
</dbReference>
<keyword evidence="9" id="KW-0406">Ion transport</keyword>
<evidence type="ECO:0000256" key="1">
    <source>
        <dbReference type="ARBA" id="ARBA00004651"/>
    </source>
</evidence>
<evidence type="ECO:0000313" key="13">
    <source>
        <dbReference type="Proteomes" id="UP000094472"/>
    </source>
</evidence>
<dbReference type="InterPro" id="IPR045863">
    <property type="entry name" value="CorA_TM1_TM2"/>
</dbReference>
<evidence type="ECO:0000256" key="10">
    <source>
        <dbReference type="ARBA" id="ARBA00023136"/>
    </source>
</evidence>
<feature type="transmembrane region" description="Helical" evidence="11">
    <location>
        <begin position="119"/>
        <end position="141"/>
    </location>
</feature>
<dbReference type="PANTHER" id="PTHR46494:SF3">
    <property type="entry name" value="ZINC TRANSPORT PROTEIN ZNTB"/>
    <property type="match status" value="1"/>
</dbReference>
<dbReference type="SUPFAM" id="SSF144083">
    <property type="entry name" value="Magnesium transport protein CorA, transmembrane region"/>
    <property type="match status" value="1"/>
</dbReference>
<dbReference type="SUPFAM" id="SSF143865">
    <property type="entry name" value="CorA soluble domain-like"/>
    <property type="match status" value="1"/>
</dbReference>
<evidence type="ECO:0000256" key="4">
    <source>
        <dbReference type="ARBA" id="ARBA00022475"/>
    </source>
</evidence>
<keyword evidence="7" id="KW-0862">Zinc</keyword>
<evidence type="ECO:0000256" key="2">
    <source>
        <dbReference type="ARBA" id="ARBA00009765"/>
    </source>
</evidence>
<keyword evidence="4" id="KW-1003">Cell membrane</keyword>
<dbReference type="Proteomes" id="UP000094472">
    <property type="component" value="Unassembled WGS sequence"/>
</dbReference>
<dbReference type="InterPro" id="IPR045861">
    <property type="entry name" value="CorA_cytoplasmic_dom"/>
</dbReference>
<dbReference type="InterPro" id="IPR002523">
    <property type="entry name" value="MgTranspt_CorA/ZnTranspt_ZntB"/>
</dbReference>
<dbReference type="PANTHER" id="PTHR46494">
    <property type="entry name" value="CORA FAMILY METAL ION TRANSPORTER (EUROFUNG)"/>
    <property type="match status" value="1"/>
</dbReference>
<evidence type="ECO:0008006" key="14">
    <source>
        <dbReference type="Google" id="ProtNLM"/>
    </source>
</evidence>
<protein>
    <recommendedName>
        <fullName evidence="14">Zinc transporter ZntB</fullName>
    </recommendedName>
</protein>
<dbReference type="GO" id="GO:0005886">
    <property type="term" value="C:plasma membrane"/>
    <property type="evidence" value="ECO:0007669"/>
    <property type="project" value="UniProtKB-SubCell"/>
</dbReference>
<keyword evidence="6 11" id="KW-0812">Transmembrane</keyword>
<proteinExistence type="inferred from homology"/>
<comment type="similarity">
    <text evidence="2">Belongs to the CorA metal ion transporter (MIT) (TC 1.A.35) family.</text>
</comment>
<dbReference type="GO" id="GO:0015095">
    <property type="term" value="F:magnesium ion transmembrane transporter activity"/>
    <property type="evidence" value="ECO:0007669"/>
    <property type="project" value="TreeGrafter"/>
</dbReference>
<name>A0A1E3W1W6_9HYPH</name>
<keyword evidence="13" id="KW-1185">Reference proteome</keyword>
<evidence type="ECO:0000256" key="3">
    <source>
        <dbReference type="ARBA" id="ARBA00022448"/>
    </source>
</evidence>
<dbReference type="GO" id="GO:0015087">
    <property type="term" value="F:cobalt ion transmembrane transporter activity"/>
    <property type="evidence" value="ECO:0007669"/>
    <property type="project" value="TreeGrafter"/>
</dbReference>
<evidence type="ECO:0000313" key="12">
    <source>
        <dbReference type="EMBL" id="ODR99743.1"/>
    </source>
</evidence>
<comment type="subcellular location">
    <subcellularLocation>
        <location evidence="1">Cell membrane</location>
        <topology evidence="1">Multi-pass membrane protein</topology>
    </subcellularLocation>
</comment>
<gene>
    <name evidence="12" type="ORF">AUC69_09060</name>
</gene>
<evidence type="ECO:0000256" key="5">
    <source>
        <dbReference type="ARBA" id="ARBA00022519"/>
    </source>
</evidence>
<keyword evidence="10 11" id="KW-0472">Membrane</keyword>
<dbReference type="GO" id="GO:0050897">
    <property type="term" value="F:cobalt ion binding"/>
    <property type="evidence" value="ECO:0007669"/>
    <property type="project" value="TreeGrafter"/>
</dbReference>
<comment type="caution">
    <text evidence="12">The sequence shown here is derived from an EMBL/GenBank/DDBJ whole genome shotgun (WGS) entry which is preliminary data.</text>
</comment>
<organism evidence="12 13">
    <name type="scientific">Methyloceanibacter superfactus</name>
    <dbReference type="NCBI Taxonomy" id="1774969"/>
    <lineage>
        <taxon>Bacteria</taxon>
        <taxon>Pseudomonadati</taxon>
        <taxon>Pseudomonadota</taxon>
        <taxon>Alphaproteobacteria</taxon>
        <taxon>Hyphomicrobiales</taxon>
        <taxon>Hyphomicrobiaceae</taxon>
        <taxon>Methyloceanibacter</taxon>
    </lineage>
</organism>
<evidence type="ECO:0000256" key="9">
    <source>
        <dbReference type="ARBA" id="ARBA00023065"/>
    </source>
</evidence>
<keyword evidence="8 11" id="KW-1133">Transmembrane helix</keyword>
<evidence type="ECO:0000256" key="8">
    <source>
        <dbReference type="ARBA" id="ARBA00022989"/>
    </source>
</evidence>
<evidence type="ECO:0000256" key="6">
    <source>
        <dbReference type="ARBA" id="ARBA00022692"/>
    </source>
</evidence>